<keyword evidence="2" id="KW-0813">Transport</keyword>
<proteinExistence type="predicted"/>
<feature type="transmembrane region" description="Helical" evidence="6">
    <location>
        <begin position="284"/>
        <end position="303"/>
    </location>
</feature>
<evidence type="ECO:0000256" key="1">
    <source>
        <dbReference type="ARBA" id="ARBA00004651"/>
    </source>
</evidence>
<dbReference type="InterPro" id="IPR036259">
    <property type="entry name" value="MFS_trans_sf"/>
</dbReference>
<dbReference type="InterPro" id="IPR050382">
    <property type="entry name" value="MFS_Na/Anion_cotransporter"/>
</dbReference>
<name>A0ABS3GVM7_9ENTE</name>
<protein>
    <submittedName>
        <fullName evidence="8">MFS transporter</fullName>
    </submittedName>
</protein>
<keyword evidence="5 6" id="KW-0472">Membrane</keyword>
<feature type="domain" description="Major facilitator superfamily (MFS) profile" evidence="7">
    <location>
        <begin position="12"/>
        <end position="398"/>
    </location>
</feature>
<evidence type="ECO:0000256" key="6">
    <source>
        <dbReference type="SAM" id="Phobius"/>
    </source>
</evidence>
<dbReference type="InterPro" id="IPR020846">
    <property type="entry name" value="MFS_dom"/>
</dbReference>
<comment type="subcellular location">
    <subcellularLocation>
        <location evidence="1">Cell membrane</location>
        <topology evidence="1">Multi-pass membrane protein</topology>
    </subcellularLocation>
</comment>
<sequence length="403" mass="44083">MEKSETRHIRWMLIAIFLGYTCIYVDKTTIGMSLVTIANDLGFEPQQKGLILSAFFLGYTIFQIPFGYLSNKIGTRKMMIISVFLVGIFLFLFGFGFSLLYLIFIRFMTGSFAHSGYPSSVSTFISQELPIEKRGPAQSTMIASSGFAAIVGPLLIAPLLLQVGWHKTYYFLGAAVMLVAVMMYFVIPKEFGGVKEHLKKNNSISFREVLKDKNVWILIFAAFFINAAIYGINGWMATYLVEAHGLALTQTAYVTAIIGFFTMMAAMFGGLMVNKFFVGKEKKVIFAATIGGGFFAILISVVGTFLLSMIFLALAVACSSLAFATLMSLPVKIFPSDEVSAKYATINAIGVSGGFVAPTIIGALVQLSDGNFFSSFLFIGISYVISGAITLLIKKTNKDKSNF</sequence>
<feature type="transmembrane region" description="Helical" evidence="6">
    <location>
        <begin position="50"/>
        <end position="69"/>
    </location>
</feature>
<evidence type="ECO:0000259" key="7">
    <source>
        <dbReference type="PROSITE" id="PS50850"/>
    </source>
</evidence>
<feature type="transmembrane region" description="Helical" evidence="6">
    <location>
        <begin position="12"/>
        <end position="38"/>
    </location>
</feature>
<feature type="transmembrane region" description="Helical" evidence="6">
    <location>
        <begin position="215"/>
        <end position="232"/>
    </location>
</feature>
<evidence type="ECO:0000256" key="4">
    <source>
        <dbReference type="ARBA" id="ARBA00022989"/>
    </source>
</evidence>
<dbReference type="SUPFAM" id="SSF103473">
    <property type="entry name" value="MFS general substrate transporter"/>
    <property type="match status" value="1"/>
</dbReference>
<dbReference type="PANTHER" id="PTHR11662:SF399">
    <property type="entry name" value="FI19708P1-RELATED"/>
    <property type="match status" value="1"/>
</dbReference>
<evidence type="ECO:0000256" key="3">
    <source>
        <dbReference type="ARBA" id="ARBA00022692"/>
    </source>
</evidence>
<keyword evidence="3 6" id="KW-0812">Transmembrane</keyword>
<feature type="transmembrane region" description="Helical" evidence="6">
    <location>
        <begin position="81"/>
        <end position="105"/>
    </location>
</feature>
<evidence type="ECO:0000313" key="9">
    <source>
        <dbReference type="Proteomes" id="UP000664632"/>
    </source>
</evidence>
<evidence type="ECO:0000256" key="2">
    <source>
        <dbReference type="ARBA" id="ARBA00022448"/>
    </source>
</evidence>
<gene>
    <name evidence="8" type="ORF">JZO69_02480</name>
</gene>
<organism evidence="8 9">
    <name type="scientific">Candidatus Enterococcus ikei</name>
    <dbReference type="NCBI Taxonomy" id="2815326"/>
    <lineage>
        <taxon>Bacteria</taxon>
        <taxon>Bacillati</taxon>
        <taxon>Bacillota</taxon>
        <taxon>Bacilli</taxon>
        <taxon>Lactobacillales</taxon>
        <taxon>Enterococcaceae</taxon>
        <taxon>Enterococcus</taxon>
    </lineage>
</organism>
<dbReference type="PANTHER" id="PTHR11662">
    <property type="entry name" value="SOLUTE CARRIER FAMILY 17"/>
    <property type="match status" value="1"/>
</dbReference>
<feature type="transmembrane region" description="Helical" evidence="6">
    <location>
        <begin position="169"/>
        <end position="187"/>
    </location>
</feature>
<dbReference type="InterPro" id="IPR011701">
    <property type="entry name" value="MFS"/>
</dbReference>
<feature type="transmembrane region" description="Helical" evidence="6">
    <location>
        <begin position="141"/>
        <end position="163"/>
    </location>
</feature>
<dbReference type="RefSeq" id="WP_207111322.1">
    <property type="nucleotide sequence ID" value="NZ_JAFLWD010000006.1"/>
</dbReference>
<feature type="transmembrane region" description="Helical" evidence="6">
    <location>
        <begin position="372"/>
        <end position="393"/>
    </location>
</feature>
<dbReference type="PROSITE" id="PS50850">
    <property type="entry name" value="MFS"/>
    <property type="match status" value="1"/>
</dbReference>
<dbReference type="EMBL" id="JAFLWD010000006">
    <property type="protein sequence ID" value="MBO0439225.1"/>
    <property type="molecule type" value="Genomic_DNA"/>
</dbReference>
<keyword evidence="4 6" id="KW-1133">Transmembrane helix</keyword>
<accession>A0ABS3GVM7</accession>
<reference evidence="8 9" key="1">
    <citation type="submission" date="2021-03" db="EMBL/GenBank/DDBJ databases">
        <title>Enterococcal diversity collection.</title>
        <authorList>
            <person name="Gilmore M.S."/>
            <person name="Schwartzman J."/>
            <person name="Van Tyne D."/>
            <person name="Martin M."/>
            <person name="Earl A.M."/>
            <person name="Manson A.L."/>
            <person name="Straub T."/>
            <person name="Salamzade R."/>
            <person name="Saavedra J."/>
            <person name="Lebreton F."/>
            <person name="Prichula J."/>
            <person name="Schaufler K."/>
            <person name="Gaca A."/>
            <person name="Sgardioli B."/>
            <person name="Wagenaar J."/>
            <person name="Strong T."/>
        </authorList>
    </citation>
    <scope>NUCLEOTIDE SEQUENCE [LARGE SCALE GENOMIC DNA]</scope>
    <source>
        <strain evidence="8 9">DIV0869a</strain>
    </source>
</reference>
<dbReference type="CDD" id="cd17319">
    <property type="entry name" value="MFS_ExuT_GudP_like"/>
    <property type="match status" value="1"/>
</dbReference>
<evidence type="ECO:0000313" key="8">
    <source>
        <dbReference type="EMBL" id="MBO0439225.1"/>
    </source>
</evidence>
<dbReference type="Pfam" id="PF07690">
    <property type="entry name" value="MFS_1"/>
    <property type="match status" value="1"/>
</dbReference>
<feature type="transmembrane region" description="Helical" evidence="6">
    <location>
        <begin position="252"/>
        <end position="272"/>
    </location>
</feature>
<comment type="caution">
    <text evidence="8">The sequence shown here is derived from an EMBL/GenBank/DDBJ whole genome shotgun (WGS) entry which is preliminary data.</text>
</comment>
<feature type="transmembrane region" description="Helical" evidence="6">
    <location>
        <begin position="343"/>
        <end position="366"/>
    </location>
</feature>
<dbReference type="Gene3D" id="1.20.1250.20">
    <property type="entry name" value="MFS general substrate transporter like domains"/>
    <property type="match status" value="2"/>
</dbReference>
<evidence type="ECO:0000256" key="5">
    <source>
        <dbReference type="ARBA" id="ARBA00023136"/>
    </source>
</evidence>
<keyword evidence="9" id="KW-1185">Reference proteome</keyword>
<dbReference type="Proteomes" id="UP000664632">
    <property type="component" value="Unassembled WGS sequence"/>
</dbReference>
<feature type="transmembrane region" description="Helical" evidence="6">
    <location>
        <begin position="309"/>
        <end position="331"/>
    </location>
</feature>